<gene>
    <name evidence="1" type="ORF">SP6_30_02730</name>
</gene>
<keyword evidence="2" id="KW-1185">Reference proteome</keyword>
<proteinExistence type="predicted"/>
<accession>A0A0C9NCV6</accession>
<sequence length="204" mass="22612">MTKGKSPDPVALAIGFVRLHARRDPRFAKGPDKARIIEAREIVAAFDAVPPVTADAMVRITRDQYPEIIQAARWMDEDNGTDHFEPGVGFIVDDPDGLMVPIYWGPHLDTVEAALAGLDHHQPHPADVDTIAYLAREGQNAALPDSAVYCFVCGEETPAMLMALQSRELWVASRFLNEMFDGWVFDPTAGYPANSMTERLRRHG</sequence>
<reference evidence="1 2" key="1">
    <citation type="submission" date="2014-08" db="EMBL/GenBank/DDBJ databases">
        <title>Whole genome shotgun sequence of Sphingomonas paucimobilis NBRC 13935.</title>
        <authorList>
            <person name="Hosoyama A."/>
            <person name="Hashimoto M."/>
            <person name="Hosoyama Y."/>
            <person name="Noguchi M."/>
            <person name="Uohara A."/>
            <person name="Ohji S."/>
            <person name="Katano-Makiyama Y."/>
            <person name="Ichikawa N."/>
            <person name="Kimura A."/>
            <person name="Yamazoe A."/>
            <person name="Fujita N."/>
        </authorList>
    </citation>
    <scope>NUCLEOTIDE SEQUENCE [LARGE SCALE GENOMIC DNA]</scope>
    <source>
        <strain evidence="1 2">NBRC 13935</strain>
    </source>
</reference>
<dbReference type="RefSeq" id="WP_042468963.1">
    <property type="nucleotide sequence ID" value="NZ_BBJS01000030.1"/>
</dbReference>
<dbReference type="AlphaFoldDB" id="A0A0C9NCV6"/>
<evidence type="ECO:0000313" key="1">
    <source>
        <dbReference type="EMBL" id="GAN14132.1"/>
    </source>
</evidence>
<dbReference type="Proteomes" id="UP000032025">
    <property type="component" value="Unassembled WGS sequence"/>
</dbReference>
<organism evidence="1 2">
    <name type="scientific">Sphingomonas paucimobilis NBRC 13935</name>
    <dbReference type="NCBI Taxonomy" id="1219050"/>
    <lineage>
        <taxon>Bacteria</taxon>
        <taxon>Pseudomonadati</taxon>
        <taxon>Pseudomonadota</taxon>
        <taxon>Alphaproteobacteria</taxon>
        <taxon>Sphingomonadales</taxon>
        <taxon>Sphingomonadaceae</taxon>
        <taxon>Sphingomonas</taxon>
    </lineage>
</organism>
<protein>
    <submittedName>
        <fullName evidence="1">DNA, contig: SP630</fullName>
    </submittedName>
</protein>
<dbReference type="EMBL" id="BBJS01000030">
    <property type="protein sequence ID" value="GAN14132.1"/>
    <property type="molecule type" value="Genomic_DNA"/>
</dbReference>
<dbReference type="GeneID" id="78528704"/>
<name>A0A0C9NCV6_SPHPI</name>
<evidence type="ECO:0000313" key="2">
    <source>
        <dbReference type="Proteomes" id="UP000032025"/>
    </source>
</evidence>
<comment type="caution">
    <text evidence="1">The sequence shown here is derived from an EMBL/GenBank/DDBJ whole genome shotgun (WGS) entry which is preliminary data.</text>
</comment>